<reference evidence="2 3" key="1">
    <citation type="journal article" date="2019" name="Commun. Biol.">
        <title>The bagworm genome reveals a unique fibroin gene that provides high tensile strength.</title>
        <authorList>
            <person name="Kono N."/>
            <person name="Nakamura H."/>
            <person name="Ohtoshi R."/>
            <person name="Tomita M."/>
            <person name="Numata K."/>
            <person name="Arakawa K."/>
        </authorList>
    </citation>
    <scope>NUCLEOTIDE SEQUENCE [LARGE SCALE GENOMIC DNA]</scope>
</reference>
<feature type="compositionally biased region" description="Basic and acidic residues" evidence="1">
    <location>
        <begin position="332"/>
        <end position="344"/>
    </location>
</feature>
<feature type="region of interest" description="Disordered" evidence="1">
    <location>
        <begin position="81"/>
        <end position="111"/>
    </location>
</feature>
<comment type="caution">
    <text evidence="2">The sequence shown here is derived from an EMBL/GenBank/DDBJ whole genome shotgun (WGS) entry which is preliminary data.</text>
</comment>
<organism evidence="2 3">
    <name type="scientific">Eumeta variegata</name>
    <name type="common">Bagworm moth</name>
    <name type="synonym">Eumeta japonica</name>
    <dbReference type="NCBI Taxonomy" id="151549"/>
    <lineage>
        <taxon>Eukaryota</taxon>
        <taxon>Metazoa</taxon>
        <taxon>Ecdysozoa</taxon>
        <taxon>Arthropoda</taxon>
        <taxon>Hexapoda</taxon>
        <taxon>Insecta</taxon>
        <taxon>Pterygota</taxon>
        <taxon>Neoptera</taxon>
        <taxon>Endopterygota</taxon>
        <taxon>Lepidoptera</taxon>
        <taxon>Glossata</taxon>
        <taxon>Ditrysia</taxon>
        <taxon>Tineoidea</taxon>
        <taxon>Psychidae</taxon>
        <taxon>Oiketicinae</taxon>
        <taxon>Eumeta</taxon>
    </lineage>
</organism>
<keyword evidence="3" id="KW-1185">Reference proteome</keyword>
<dbReference type="EMBL" id="BGZK01000450">
    <property type="protein sequence ID" value="GBP44299.1"/>
    <property type="molecule type" value="Genomic_DNA"/>
</dbReference>
<evidence type="ECO:0000313" key="2">
    <source>
        <dbReference type="EMBL" id="GBP44299.1"/>
    </source>
</evidence>
<evidence type="ECO:0000256" key="1">
    <source>
        <dbReference type="SAM" id="MobiDB-lite"/>
    </source>
</evidence>
<evidence type="ECO:0000313" key="3">
    <source>
        <dbReference type="Proteomes" id="UP000299102"/>
    </source>
</evidence>
<dbReference type="Proteomes" id="UP000299102">
    <property type="component" value="Unassembled WGS sequence"/>
</dbReference>
<accession>A0A4C1W1C9</accession>
<gene>
    <name evidence="2" type="ORF">EVAR_27256_1</name>
</gene>
<protein>
    <submittedName>
        <fullName evidence="2">Uncharacterized protein</fullName>
    </submittedName>
</protein>
<feature type="region of interest" description="Disordered" evidence="1">
    <location>
        <begin position="332"/>
        <end position="365"/>
    </location>
</feature>
<sequence length="365" mass="40883">MEDSIHRFGSNPTSILNNVAVWPPQTNKNNPYTQFFTTSTPNPTTADAGVFSARSNIAVLTNTRSAADRRMADINHLQSCLPARRPPPPRYSATAPRRRRRLPPTATGSSNGRVMLRSIRLQHQKTADSGAEFPLLHFLNVFSAVKLVIAPSQTHGLERLLPDAGPVSAHAVRRRARRPTPMDTVNFLHCVKLTSVSSKICRLYFIQFGVESKCIIQFPAQRTERNVGNEWYITPPASDFLLLNARTVYRIATKSCQVHRKFRCSSAFLHSPRKCTDAVQIERMESGVYGFMQRLLRTVSAASSQSGTSPPAQRRPEIRRIIVKIYHLEVESAKGDRRRSERRSSIRPPAHNSGDKLDPATRPVG</sequence>
<dbReference type="AlphaFoldDB" id="A0A4C1W1C9"/>
<name>A0A4C1W1C9_EUMVA</name>
<proteinExistence type="predicted"/>